<keyword evidence="4 12" id="KW-0812">Transmembrane</keyword>
<keyword evidence="16" id="KW-1185">Reference proteome</keyword>
<feature type="transmembrane region" description="Helical" evidence="13">
    <location>
        <begin position="109"/>
        <end position="128"/>
    </location>
</feature>
<dbReference type="GO" id="GO:0004930">
    <property type="term" value="F:G protein-coupled receptor activity"/>
    <property type="evidence" value="ECO:0007669"/>
    <property type="project" value="UniProtKB-KW"/>
</dbReference>
<evidence type="ECO:0000256" key="13">
    <source>
        <dbReference type="SAM" id="Phobius"/>
    </source>
</evidence>
<evidence type="ECO:0000256" key="6">
    <source>
        <dbReference type="ARBA" id="ARBA00023040"/>
    </source>
</evidence>
<organism evidence="15 16">
    <name type="scientific">Muraenolepis orangiensis</name>
    <name type="common">Patagonian moray cod</name>
    <dbReference type="NCBI Taxonomy" id="630683"/>
    <lineage>
        <taxon>Eukaryota</taxon>
        <taxon>Metazoa</taxon>
        <taxon>Chordata</taxon>
        <taxon>Craniata</taxon>
        <taxon>Vertebrata</taxon>
        <taxon>Euteleostomi</taxon>
        <taxon>Actinopterygii</taxon>
        <taxon>Neopterygii</taxon>
        <taxon>Teleostei</taxon>
        <taxon>Neoteleostei</taxon>
        <taxon>Acanthomorphata</taxon>
        <taxon>Zeiogadaria</taxon>
        <taxon>Gadariae</taxon>
        <taxon>Gadiformes</taxon>
        <taxon>Muraenolepidoidei</taxon>
        <taxon>Muraenolepididae</taxon>
        <taxon>Muraenolepis</taxon>
    </lineage>
</organism>
<evidence type="ECO:0000256" key="4">
    <source>
        <dbReference type="ARBA" id="ARBA00022692"/>
    </source>
</evidence>
<keyword evidence="3" id="KW-1003">Cell membrane</keyword>
<gene>
    <name evidence="15" type="ORF">NHX12_025790</name>
</gene>
<evidence type="ECO:0000313" key="15">
    <source>
        <dbReference type="EMBL" id="KAJ3606270.1"/>
    </source>
</evidence>
<evidence type="ECO:0000256" key="12">
    <source>
        <dbReference type="RuleBase" id="RU000688"/>
    </source>
</evidence>
<feature type="transmembrane region" description="Helical" evidence="13">
    <location>
        <begin position="36"/>
        <end position="56"/>
    </location>
</feature>
<dbReference type="AlphaFoldDB" id="A0A9Q0EFB6"/>
<accession>A0A9Q0EFB6</accession>
<protein>
    <recommendedName>
        <fullName evidence="14">G-protein coupled receptors family 1 profile domain-containing protein</fullName>
    </recommendedName>
</protein>
<proteinExistence type="inferred from homology"/>
<dbReference type="PROSITE" id="PS50262">
    <property type="entry name" value="G_PROTEIN_RECEP_F1_2"/>
    <property type="match status" value="1"/>
</dbReference>
<dbReference type="GO" id="GO:0000082">
    <property type="term" value="P:G1/S transition of mitotic cell cycle"/>
    <property type="evidence" value="ECO:0007669"/>
    <property type="project" value="TreeGrafter"/>
</dbReference>
<evidence type="ECO:0000313" key="16">
    <source>
        <dbReference type="Proteomes" id="UP001148018"/>
    </source>
</evidence>
<evidence type="ECO:0000256" key="1">
    <source>
        <dbReference type="ARBA" id="ARBA00004651"/>
    </source>
</evidence>
<dbReference type="GO" id="GO:0005886">
    <property type="term" value="C:plasma membrane"/>
    <property type="evidence" value="ECO:0007669"/>
    <property type="project" value="UniProtKB-SubCell"/>
</dbReference>
<evidence type="ECO:0000256" key="3">
    <source>
        <dbReference type="ARBA" id="ARBA00022475"/>
    </source>
</evidence>
<comment type="caution">
    <text evidence="15">The sequence shown here is derived from an EMBL/GenBank/DDBJ whole genome shotgun (WGS) entry which is preliminary data.</text>
</comment>
<evidence type="ECO:0000256" key="7">
    <source>
        <dbReference type="ARBA" id="ARBA00023136"/>
    </source>
</evidence>
<evidence type="ECO:0000256" key="10">
    <source>
        <dbReference type="ARBA" id="ARBA00023180"/>
    </source>
</evidence>
<dbReference type="InterPro" id="IPR000276">
    <property type="entry name" value="GPCR_Rhodpsn"/>
</dbReference>
<dbReference type="FunFam" id="1.20.1070.10:FF:000065">
    <property type="entry name" value="G-protein coupled receptor 4"/>
    <property type="match status" value="1"/>
</dbReference>
<reference evidence="15" key="1">
    <citation type="submission" date="2022-07" db="EMBL/GenBank/DDBJ databases">
        <title>Chromosome-level genome of Muraenolepis orangiensis.</title>
        <authorList>
            <person name="Kim J."/>
        </authorList>
    </citation>
    <scope>NUCLEOTIDE SEQUENCE</scope>
    <source>
        <strain evidence="15">KU_S4_2022</strain>
        <tissue evidence="15">Muscle</tissue>
    </source>
</reference>
<dbReference type="GO" id="GO:0010972">
    <property type="term" value="P:negative regulation of G2/M transition of mitotic cell cycle"/>
    <property type="evidence" value="ECO:0007669"/>
    <property type="project" value="TreeGrafter"/>
</dbReference>
<feature type="transmembrane region" description="Helical" evidence="13">
    <location>
        <begin position="68"/>
        <end position="89"/>
    </location>
</feature>
<dbReference type="InterPro" id="IPR017452">
    <property type="entry name" value="GPCR_Rhodpsn_7TM"/>
</dbReference>
<evidence type="ECO:0000256" key="8">
    <source>
        <dbReference type="ARBA" id="ARBA00023157"/>
    </source>
</evidence>
<dbReference type="PROSITE" id="PS00237">
    <property type="entry name" value="G_PROTEIN_RECEP_F1_1"/>
    <property type="match status" value="1"/>
</dbReference>
<keyword evidence="9 12" id="KW-0675">Receptor</keyword>
<dbReference type="SUPFAM" id="SSF81321">
    <property type="entry name" value="Family A G protein-coupled receptor-like"/>
    <property type="match status" value="1"/>
</dbReference>
<evidence type="ECO:0000256" key="2">
    <source>
        <dbReference type="ARBA" id="ARBA00010663"/>
    </source>
</evidence>
<evidence type="ECO:0000256" key="5">
    <source>
        <dbReference type="ARBA" id="ARBA00022989"/>
    </source>
</evidence>
<evidence type="ECO:0000256" key="9">
    <source>
        <dbReference type="ARBA" id="ARBA00023170"/>
    </source>
</evidence>
<dbReference type="EMBL" id="JANIIK010000042">
    <property type="protein sequence ID" value="KAJ3606270.1"/>
    <property type="molecule type" value="Genomic_DNA"/>
</dbReference>
<dbReference type="PRINTS" id="PR01157">
    <property type="entry name" value="P2YPURNOCPTR"/>
</dbReference>
<feature type="transmembrane region" description="Helical" evidence="13">
    <location>
        <begin position="207"/>
        <end position="228"/>
    </location>
</feature>
<sequence>MIDPNLSYSGEVQLAHGGNLSMCTPPPYEHLRLPLVVLYSAVVLVGLPANVLTVWLTWRQVRRKSVLAVYLCSLSLCDLTYLCTLPLWALYIFSDHKWPWGSTVCKVTGFLFFTNMYVSVLLLCCVSCDRYVAVGYALESRGRRSRRVAALVTVAIVAAVTMAHVPVFVMREGEAEPRDGEAEPRDGKGQCFEPNHSPTTSVTALNYARFLLGFLAPLVLLATTNRGVLCAVQASHSLSARQKGRVRALAYAVVTLFLVCFAPYHLVLLARAVSSHLLPRGAGEENCGFSWWIQSPYSISLGLSALNCACNPILYVLSSEDVRKELSVALSGRGGGVAGDHGAQGTRGTLAHTTAWPPLGAEDALQGLEHYSSLDNVYSETRGVKAQTLYPSSLWNTELKKPALVRKS</sequence>
<name>A0A9Q0EFB6_9TELE</name>
<keyword evidence="7 13" id="KW-0472">Membrane</keyword>
<dbReference type="PANTHER" id="PTHR24234">
    <property type="entry name" value="LYSOPHOSPHATIDIC ACID RECEPTOR 5/SPHINGOSYLPHOSPHORYLCHOLINE RECEPTOR"/>
    <property type="match status" value="1"/>
</dbReference>
<dbReference type="PRINTS" id="PR00237">
    <property type="entry name" value="GPCRRHODOPSN"/>
</dbReference>
<feature type="transmembrane region" description="Helical" evidence="13">
    <location>
        <begin position="249"/>
        <end position="270"/>
    </location>
</feature>
<evidence type="ECO:0000259" key="14">
    <source>
        <dbReference type="PROSITE" id="PS50262"/>
    </source>
</evidence>
<dbReference type="PANTHER" id="PTHR24234:SF7">
    <property type="entry name" value="G-PROTEIN COUPLED RECEPTOR 132-RELATED"/>
    <property type="match status" value="1"/>
</dbReference>
<comment type="similarity">
    <text evidence="2 12">Belongs to the G-protein coupled receptor 1 family.</text>
</comment>
<feature type="transmembrane region" description="Helical" evidence="13">
    <location>
        <begin position="148"/>
        <end position="169"/>
    </location>
</feature>
<keyword evidence="5 13" id="KW-1133">Transmembrane helix</keyword>
<evidence type="ECO:0000256" key="11">
    <source>
        <dbReference type="ARBA" id="ARBA00023224"/>
    </source>
</evidence>
<keyword evidence="11 12" id="KW-0807">Transducer</keyword>
<keyword evidence="8" id="KW-1015">Disulfide bond</keyword>
<keyword evidence="10" id="KW-0325">Glycoprotein</keyword>
<feature type="domain" description="G-protein coupled receptors family 1 profile" evidence="14">
    <location>
        <begin position="49"/>
        <end position="315"/>
    </location>
</feature>
<dbReference type="OrthoDB" id="8953154at2759"/>
<dbReference type="Pfam" id="PF00001">
    <property type="entry name" value="7tm_1"/>
    <property type="match status" value="1"/>
</dbReference>
<comment type="subcellular location">
    <subcellularLocation>
        <location evidence="1">Cell membrane</location>
        <topology evidence="1">Multi-pass membrane protein</topology>
    </subcellularLocation>
</comment>
<keyword evidence="6 12" id="KW-0297">G-protein coupled receptor</keyword>
<dbReference type="Gene3D" id="1.20.1070.10">
    <property type="entry name" value="Rhodopsin 7-helix transmembrane proteins"/>
    <property type="match status" value="1"/>
</dbReference>
<dbReference type="Proteomes" id="UP001148018">
    <property type="component" value="Unassembled WGS sequence"/>
</dbReference>